<comment type="function">
    <text evidence="13">GDP-Man:Man(3)GlcNAc(2)-PP-Dol alpha-1,2-mannosyltransferase that operates in the biosynthetic pathway of dolichol-linked oligosaccharides, the glycan precursors employed in protein asparagine (N)-glycosylation. The assembly of dolichol-linked oligosaccharides begins on the cytosolic side of the endoplasmic reticulum membrane and finishes in its lumen. The sequential addition of sugars to dolichol pyrophosphate produces dolichol-linked oligosaccharides containing fourteen sugars, including two GlcNAcs, nine mannoses and three glucoses. Once assembled, the oligosaccharide is transferred from the lipid to nascent proteins by oligosaccharyltransferases. Catalyzes, on the cytoplasmic face of the endoplasmic reticulum, the addition of the fourth and fifth mannose residues to the dolichol-linked oligosaccharide chain, to produce Man(5)GlcNAc(2)-PP-dolichol core oligosaccharide. Man(5)GlcNAc(2)-PP-dolichol is a substrate for ALG3, the following enzyme in the biosynthetic pathway.</text>
</comment>
<dbReference type="Pfam" id="PF15924">
    <property type="entry name" value="ALG11_N"/>
    <property type="match status" value="1"/>
</dbReference>
<evidence type="ECO:0000256" key="4">
    <source>
        <dbReference type="ARBA" id="ARBA00012645"/>
    </source>
</evidence>
<comment type="similarity">
    <text evidence="3 14">Belongs to the glycosyltransferase group 1 family. Glycosyltransferase 4 subfamily.</text>
</comment>
<comment type="pathway">
    <text evidence="2 14">Protein modification; protein glycosylation.</text>
</comment>
<evidence type="ECO:0000313" key="18">
    <source>
        <dbReference type="Proteomes" id="UP000001593"/>
    </source>
</evidence>
<evidence type="ECO:0000256" key="2">
    <source>
        <dbReference type="ARBA" id="ARBA00004922"/>
    </source>
</evidence>
<dbReference type="EC" id="2.4.1.131" evidence="4 14"/>
<dbReference type="Gene3D" id="3.40.50.2000">
    <property type="entry name" value="Glycogen Phosphorylase B"/>
    <property type="match status" value="1"/>
</dbReference>
<feature type="domain" description="Glycosyl transferase family 1" evidence="15">
    <location>
        <begin position="246"/>
        <end position="413"/>
    </location>
</feature>
<evidence type="ECO:0000256" key="3">
    <source>
        <dbReference type="ARBA" id="ARBA00009481"/>
    </source>
</evidence>
<evidence type="ECO:0000313" key="17">
    <source>
        <dbReference type="EMBL" id="EDO34708.1"/>
    </source>
</evidence>
<dbReference type="PANTHER" id="PTHR45919">
    <property type="entry name" value="GDP-MAN:MAN(3)GLCNAC(2)-PP-DOL ALPHA-1,2-MANNOSYLTRANSFERASE"/>
    <property type="match status" value="1"/>
</dbReference>
<evidence type="ECO:0000256" key="14">
    <source>
        <dbReference type="RuleBase" id="RU367051"/>
    </source>
</evidence>
<evidence type="ECO:0000259" key="16">
    <source>
        <dbReference type="Pfam" id="PF15924"/>
    </source>
</evidence>
<dbReference type="Pfam" id="PF00534">
    <property type="entry name" value="Glycos_transf_1"/>
    <property type="match status" value="1"/>
</dbReference>
<keyword evidence="8" id="KW-0812">Transmembrane</keyword>
<evidence type="ECO:0000256" key="8">
    <source>
        <dbReference type="ARBA" id="ARBA00022692"/>
    </source>
</evidence>
<dbReference type="AlphaFoldDB" id="A7SNN8"/>
<dbReference type="GO" id="GO:0005789">
    <property type="term" value="C:endoplasmic reticulum membrane"/>
    <property type="evidence" value="ECO:0000318"/>
    <property type="project" value="GO_Central"/>
</dbReference>
<evidence type="ECO:0000256" key="6">
    <source>
        <dbReference type="ARBA" id="ARBA00022676"/>
    </source>
</evidence>
<keyword evidence="11" id="KW-0472">Membrane</keyword>
<protein>
    <recommendedName>
        <fullName evidence="5 14">GDP-Man:Man(3)GlcNAc(2)-PP-Dol alpha-1,2-mannosyltransferase</fullName>
        <ecNumber evidence="4 14">2.4.1.131</ecNumber>
    </recommendedName>
</protein>
<evidence type="ECO:0000256" key="10">
    <source>
        <dbReference type="ARBA" id="ARBA00022989"/>
    </source>
</evidence>
<dbReference type="eggNOG" id="KOG1387">
    <property type="taxonomic scope" value="Eukaryota"/>
</dbReference>
<accession>A7SNN8</accession>
<comment type="subcellular location">
    <subcellularLocation>
        <location evidence="1">Endoplasmic reticulum membrane</location>
        <topology evidence="1">Single-pass membrane protein</topology>
    </subcellularLocation>
</comment>
<sequence length="439" mass="49237">MQSNLKPVVIGFFHPYCNAGGGGERVLWIGIRAIQQRYNFVKCVVYTGDSNVSGPEILEKAKTRFNISLPGPVEFVFLKNRSWVEAARYPVFTLLGQSLGSVLLGWEALTSYVPDIYIDTMGYAFTMPLFKYIGGCQVGCYVHYPTISTDMLARVGSKESLYNNSSLISNSRLLSLIKLLYYYMFAFIYGMAGRCADVIMVNSSWTYGHIMYLWKNYKNTSIVYPPCDTKSFQEIPICLPQDGVIKTIISIGQFRPEKDHPLQLKAFAEFLKGQPKSSRSQYKLVLIGSCRNQDDADRVDNLRELAKSLSIRKHVDFALNVSFDELREFIGSASIGLHTMWNEHFGIGVVECMAGGIVMLAHESGGPKMDIVIEWEGKPTGFLASDEKSYASAMETIFSLQPEERSVICHNARSSVARFSESAFELGFLRCTETLFMGV</sequence>
<keyword evidence="7 14" id="KW-0808">Transferase</keyword>
<proteinExistence type="inferred from homology"/>
<reference evidence="17 18" key="1">
    <citation type="journal article" date="2007" name="Science">
        <title>Sea anemone genome reveals ancestral eumetazoan gene repertoire and genomic organization.</title>
        <authorList>
            <person name="Putnam N.H."/>
            <person name="Srivastava M."/>
            <person name="Hellsten U."/>
            <person name="Dirks B."/>
            <person name="Chapman J."/>
            <person name="Salamov A."/>
            <person name="Terry A."/>
            <person name="Shapiro H."/>
            <person name="Lindquist E."/>
            <person name="Kapitonov V.V."/>
            <person name="Jurka J."/>
            <person name="Genikhovich G."/>
            <person name="Grigoriev I.V."/>
            <person name="Lucas S.M."/>
            <person name="Steele R.E."/>
            <person name="Finnerty J.R."/>
            <person name="Technau U."/>
            <person name="Martindale M.Q."/>
            <person name="Rokhsar D.S."/>
        </authorList>
    </citation>
    <scope>NUCLEOTIDE SEQUENCE [LARGE SCALE GENOMIC DNA]</scope>
    <source>
        <strain evidence="18">CH2 X CH6</strain>
    </source>
</reference>
<keyword evidence="10" id="KW-1133">Transmembrane helix</keyword>
<dbReference type="STRING" id="45351.A7SNN8"/>
<keyword evidence="18" id="KW-1185">Reference proteome</keyword>
<comment type="catalytic activity">
    <reaction evidence="12 14">
        <text>an alpha-D-Man-(1-&gt;3)-[alpha-D-Man-(1-&gt;6)]-beta-D-Man-(1-&gt;4)-beta-D-GlcNAc-(1-&gt;4)-alpha-D-GlcNAc-diphospho-di-trans,poly-cis-dolichol + 2 GDP-alpha-D-mannose = an alpha-D-Man-(1-&gt;2)-alpha-D-Man-(1-&gt;2)-alpha-D-Man-(1-&gt;3)-[alpha-D-Man-(1-&gt;6)]-beta-D-Man-(1-&gt;4)-beta-D-GlcNAc-(1-&gt;4)-alpha-D-GlcNAc-diphospho-di-trans,poly-cis-dolichol + 2 GDP + 2 H(+)</text>
        <dbReference type="Rhea" id="RHEA:29523"/>
        <dbReference type="Rhea" id="RHEA-COMP:19515"/>
        <dbReference type="Rhea" id="RHEA-COMP:19516"/>
        <dbReference type="ChEBI" id="CHEBI:15378"/>
        <dbReference type="ChEBI" id="CHEBI:57527"/>
        <dbReference type="ChEBI" id="CHEBI:58189"/>
        <dbReference type="ChEBI" id="CHEBI:132511"/>
        <dbReference type="ChEBI" id="CHEBI:132515"/>
        <dbReference type="EC" id="2.4.1.131"/>
    </reaction>
    <physiologicalReaction direction="left-to-right" evidence="12 14">
        <dbReference type="Rhea" id="RHEA:29524"/>
    </physiologicalReaction>
</comment>
<feature type="domain" description="ALG11 mannosyltransferase N-terminal" evidence="16">
    <location>
        <begin position="9"/>
        <end position="214"/>
    </location>
</feature>
<dbReference type="InterPro" id="IPR038013">
    <property type="entry name" value="ALG11"/>
</dbReference>
<evidence type="ECO:0000256" key="1">
    <source>
        <dbReference type="ARBA" id="ARBA00004389"/>
    </source>
</evidence>
<dbReference type="PhylomeDB" id="A7SNN8"/>
<evidence type="ECO:0000256" key="7">
    <source>
        <dbReference type="ARBA" id="ARBA00022679"/>
    </source>
</evidence>
<dbReference type="GO" id="GO:0004377">
    <property type="term" value="F:GDP-Man:Man(3)GlcNAc(2)-PP-Dol alpha-1,2-mannosyltransferase activity"/>
    <property type="evidence" value="ECO:0000318"/>
    <property type="project" value="GO_Central"/>
</dbReference>
<dbReference type="OMA" id="ARLYGWV"/>
<dbReference type="GO" id="GO:0006488">
    <property type="term" value="P:dolichol-linked oligosaccharide biosynthetic process"/>
    <property type="evidence" value="ECO:0000318"/>
    <property type="project" value="GO_Central"/>
</dbReference>
<organism evidence="17 18">
    <name type="scientific">Nematostella vectensis</name>
    <name type="common">Starlet sea anemone</name>
    <dbReference type="NCBI Taxonomy" id="45351"/>
    <lineage>
        <taxon>Eukaryota</taxon>
        <taxon>Metazoa</taxon>
        <taxon>Cnidaria</taxon>
        <taxon>Anthozoa</taxon>
        <taxon>Hexacorallia</taxon>
        <taxon>Actiniaria</taxon>
        <taxon>Edwardsiidae</taxon>
        <taxon>Nematostella</taxon>
    </lineage>
</organism>
<dbReference type="EMBL" id="DS469722">
    <property type="protein sequence ID" value="EDO34708.1"/>
    <property type="molecule type" value="Genomic_DNA"/>
</dbReference>
<keyword evidence="9 14" id="KW-0256">Endoplasmic reticulum</keyword>
<evidence type="ECO:0000256" key="9">
    <source>
        <dbReference type="ARBA" id="ARBA00022824"/>
    </source>
</evidence>
<dbReference type="PANTHER" id="PTHR45919:SF1">
    <property type="entry name" value="GDP-MAN:MAN(3)GLCNAC(2)-PP-DOL ALPHA-1,2-MANNOSYLTRANSFERASE"/>
    <property type="match status" value="1"/>
</dbReference>
<keyword evidence="6 14" id="KW-0328">Glycosyltransferase</keyword>
<dbReference type="Proteomes" id="UP000001593">
    <property type="component" value="Unassembled WGS sequence"/>
</dbReference>
<dbReference type="SUPFAM" id="SSF53756">
    <property type="entry name" value="UDP-Glycosyltransferase/glycogen phosphorylase"/>
    <property type="match status" value="1"/>
</dbReference>
<evidence type="ECO:0000256" key="5">
    <source>
        <dbReference type="ARBA" id="ARBA00022018"/>
    </source>
</evidence>
<dbReference type="InterPro" id="IPR001296">
    <property type="entry name" value="Glyco_trans_1"/>
</dbReference>
<dbReference type="HOGENOM" id="CLU_017896_1_1_1"/>
<evidence type="ECO:0000256" key="11">
    <source>
        <dbReference type="ARBA" id="ARBA00023136"/>
    </source>
</evidence>
<evidence type="ECO:0000259" key="15">
    <source>
        <dbReference type="Pfam" id="PF00534"/>
    </source>
</evidence>
<dbReference type="InParanoid" id="A7SNN8"/>
<dbReference type="CDD" id="cd03806">
    <property type="entry name" value="GT4_ALG11-like"/>
    <property type="match status" value="1"/>
</dbReference>
<evidence type="ECO:0000256" key="12">
    <source>
        <dbReference type="ARBA" id="ARBA00045065"/>
    </source>
</evidence>
<gene>
    <name evidence="17" type="ORF">NEMVEDRAFT_v1g124985</name>
</gene>
<dbReference type="InterPro" id="IPR031814">
    <property type="entry name" value="ALG11_N"/>
</dbReference>
<dbReference type="KEGG" id="nve:5506074"/>
<dbReference type="OrthoDB" id="2276068at2759"/>
<name>A7SNN8_NEMVE</name>
<dbReference type="UniPathway" id="UPA00378"/>
<evidence type="ECO:0000256" key="13">
    <source>
        <dbReference type="ARBA" id="ARBA00045128"/>
    </source>
</evidence>